<feature type="region of interest" description="Disordered" evidence="1">
    <location>
        <begin position="318"/>
        <end position="361"/>
    </location>
</feature>
<dbReference type="GO" id="GO:0008270">
    <property type="term" value="F:zinc ion binding"/>
    <property type="evidence" value="ECO:0007669"/>
    <property type="project" value="InterPro"/>
</dbReference>
<name>A0A058YZR1_FONAL</name>
<dbReference type="Proteomes" id="UP000030693">
    <property type="component" value="Unassembled WGS sequence"/>
</dbReference>
<evidence type="ECO:0000313" key="3">
    <source>
        <dbReference type="EMBL" id="KCV67455.1"/>
    </source>
</evidence>
<organism evidence="3">
    <name type="scientific">Fonticula alba</name>
    <name type="common">Slime mold</name>
    <dbReference type="NCBI Taxonomy" id="691883"/>
    <lineage>
        <taxon>Eukaryota</taxon>
        <taxon>Rotosphaerida</taxon>
        <taxon>Fonticulaceae</taxon>
        <taxon>Fonticula</taxon>
    </lineage>
</organism>
<dbReference type="Gene3D" id="3.30.160.60">
    <property type="entry name" value="Classic Zinc Finger"/>
    <property type="match status" value="1"/>
</dbReference>
<dbReference type="STRING" id="691883.A0A058YZR1"/>
<sequence>MTLTVFNTGASDLVRAKYRVDRQIWCRFCGVSVANNRAQRQAHESSKTHQRNRERFIADIGRERDAGEREARSLDRELAQMRQNALGQLASDRGAAAAQAVSHGLRAQRAAAVMAGARDDPAAPSSAYHASIYGGQRADAGGPPAEGPGYADFWQLAPPSAEEHEPHQPGEPSGDELPPMPEGEDAGPGPAAGAPVDSNTGIGAWQVVEDPEELASAFGSDRRRPGRGPGPGAAIHSDEDASDPEQPADDEGGLSAATARGFRFEDRSLARPAAGPGRAQRTADLEDDIEAALRQVAATAAAGRAASAGLLAPAVVSAPAAAPGPGAGDAGAAPASRSGGLFRKRKGASSIGASDSKRGKF</sequence>
<feature type="domain" description="U1-type" evidence="2">
    <location>
        <begin position="21"/>
        <end position="56"/>
    </location>
</feature>
<feature type="compositionally biased region" description="Low complexity" evidence="1">
    <location>
        <begin position="270"/>
        <end position="279"/>
    </location>
</feature>
<dbReference type="OMA" id="CKIFING"/>
<dbReference type="SMART" id="SM00451">
    <property type="entry name" value="ZnF_U1"/>
    <property type="match status" value="1"/>
</dbReference>
<dbReference type="GeneID" id="20530819"/>
<evidence type="ECO:0000256" key="1">
    <source>
        <dbReference type="SAM" id="MobiDB-lite"/>
    </source>
</evidence>
<evidence type="ECO:0000313" key="4">
    <source>
        <dbReference type="Proteomes" id="UP000030693"/>
    </source>
</evidence>
<dbReference type="AlphaFoldDB" id="A0A058YZR1"/>
<dbReference type="GO" id="GO:0000398">
    <property type="term" value="P:mRNA splicing, via spliceosome"/>
    <property type="evidence" value="ECO:0007669"/>
    <property type="project" value="InterPro"/>
</dbReference>
<protein>
    <recommendedName>
        <fullName evidence="2">U1-type domain-containing protein</fullName>
    </recommendedName>
</protein>
<dbReference type="OrthoDB" id="191651at2759"/>
<feature type="compositionally biased region" description="Low complexity" evidence="1">
    <location>
        <begin position="138"/>
        <end position="151"/>
    </location>
</feature>
<dbReference type="PANTHER" id="PTHR13173">
    <property type="entry name" value="WW DOMAIN BINDING PROTEIN 4"/>
    <property type="match status" value="1"/>
</dbReference>
<gene>
    <name evidence="3" type="ORF">H696_06094</name>
</gene>
<proteinExistence type="predicted"/>
<feature type="compositionally biased region" description="Low complexity" evidence="1">
    <location>
        <begin position="318"/>
        <end position="341"/>
    </location>
</feature>
<dbReference type="PANTHER" id="PTHR13173:SF10">
    <property type="entry name" value="WW DOMAIN-BINDING PROTEIN 4"/>
    <property type="match status" value="1"/>
</dbReference>
<reference evidence="3" key="1">
    <citation type="submission" date="2013-04" db="EMBL/GenBank/DDBJ databases">
        <title>The Genome Sequence of Fonticula alba ATCC 38817.</title>
        <authorList>
            <consortium name="The Broad Institute Genomics Platform"/>
            <person name="Russ C."/>
            <person name="Cuomo C."/>
            <person name="Burger G."/>
            <person name="Gray M.W."/>
            <person name="Holland P.W.H."/>
            <person name="King N."/>
            <person name="Lang F.B.F."/>
            <person name="Roger A.J."/>
            <person name="Ruiz-Trillo I."/>
            <person name="Brown M."/>
            <person name="Walker B."/>
            <person name="Young S."/>
            <person name="Zeng Q."/>
            <person name="Gargeya S."/>
            <person name="Fitzgerald M."/>
            <person name="Haas B."/>
            <person name="Abouelleil A."/>
            <person name="Allen A.W."/>
            <person name="Alvarado L."/>
            <person name="Arachchi H.M."/>
            <person name="Berlin A.M."/>
            <person name="Chapman S.B."/>
            <person name="Gainer-Dewar J."/>
            <person name="Goldberg J."/>
            <person name="Griggs A."/>
            <person name="Gujja S."/>
            <person name="Hansen M."/>
            <person name="Howarth C."/>
            <person name="Imamovic A."/>
            <person name="Ireland A."/>
            <person name="Larimer J."/>
            <person name="McCowan C."/>
            <person name="Murphy C."/>
            <person name="Pearson M."/>
            <person name="Poon T.W."/>
            <person name="Priest M."/>
            <person name="Roberts A."/>
            <person name="Saif S."/>
            <person name="Shea T."/>
            <person name="Sisk P."/>
            <person name="Sykes S."/>
            <person name="Wortman J."/>
            <person name="Nusbaum C."/>
            <person name="Birren B."/>
        </authorList>
    </citation>
    <scope>NUCLEOTIDE SEQUENCE [LARGE SCALE GENOMIC DNA]</scope>
    <source>
        <strain evidence="3">ATCC 38817</strain>
    </source>
</reference>
<dbReference type="GO" id="GO:0071011">
    <property type="term" value="C:precatalytic spliceosome"/>
    <property type="evidence" value="ECO:0007669"/>
    <property type="project" value="TreeGrafter"/>
</dbReference>
<keyword evidence="4" id="KW-1185">Reference proteome</keyword>
<dbReference type="RefSeq" id="XP_009498131.1">
    <property type="nucleotide sequence ID" value="XM_009499856.1"/>
</dbReference>
<evidence type="ECO:0000259" key="2">
    <source>
        <dbReference type="SMART" id="SM00451"/>
    </source>
</evidence>
<dbReference type="EMBL" id="KB932218">
    <property type="protein sequence ID" value="KCV67455.1"/>
    <property type="molecule type" value="Genomic_DNA"/>
</dbReference>
<feature type="region of interest" description="Disordered" evidence="1">
    <location>
        <begin position="134"/>
        <end position="286"/>
    </location>
</feature>
<feature type="compositionally biased region" description="Acidic residues" evidence="1">
    <location>
        <begin position="240"/>
        <end position="252"/>
    </location>
</feature>
<dbReference type="InterPro" id="IPR003604">
    <property type="entry name" value="Matrin/U1-like-C_Znf_C2H2"/>
</dbReference>
<dbReference type="InterPro" id="IPR040023">
    <property type="entry name" value="WBP4"/>
</dbReference>
<dbReference type="GO" id="GO:0003723">
    <property type="term" value="F:RNA binding"/>
    <property type="evidence" value="ECO:0007669"/>
    <property type="project" value="TreeGrafter"/>
</dbReference>
<accession>A0A058YZR1</accession>